<dbReference type="RefSeq" id="WP_184033810.1">
    <property type="nucleotide sequence ID" value="NZ_BAABAR010000007.1"/>
</dbReference>
<proteinExistence type="predicted"/>
<protein>
    <submittedName>
        <fullName evidence="1">Uncharacterized protein</fullName>
    </submittedName>
</protein>
<dbReference type="Proteomes" id="UP000560131">
    <property type="component" value="Unassembled WGS sequence"/>
</dbReference>
<sequence length="127" mass="13142">MIRLARLTVPLLLAALAVFALIFALRACHRGPNWSAVAQVDVARADAVVGAAIDASAALARALTEASAIDATTKENDRAIRSTPGANAPVPVAVNDAGLRALCLRAAYRDHPRCLALLGPRAGNAVR</sequence>
<accession>A0ABR6N2P5</accession>
<dbReference type="EMBL" id="JACIJN010000002">
    <property type="protein sequence ID" value="MBB5725062.1"/>
    <property type="molecule type" value="Genomic_DNA"/>
</dbReference>
<evidence type="ECO:0000313" key="2">
    <source>
        <dbReference type="Proteomes" id="UP000560131"/>
    </source>
</evidence>
<evidence type="ECO:0000313" key="1">
    <source>
        <dbReference type="EMBL" id="MBB5725062.1"/>
    </source>
</evidence>
<organism evidence="1 2">
    <name type="scientific">Sphingomonas endophytica</name>
    <dbReference type="NCBI Taxonomy" id="869719"/>
    <lineage>
        <taxon>Bacteria</taxon>
        <taxon>Pseudomonadati</taxon>
        <taxon>Pseudomonadota</taxon>
        <taxon>Alphaproteobacteria</taxon>
        <taxon>Sphingomonadales</taxon>
        <taxon>Sphingomonadaceae</taxon>
        <taxon>Sphingomonas</taxon>
    </lineage>
</organism>
<reference evidence="1 2" key="1">
    <citation type="submission" date="2020-08" db="EMBL/GenBank/DDBJ databases">
        <title>Genomic Encyclopedia of Type Strains, Phase IV (KMG-IV): sequencing the most valuable type-strain genomes for metagenomic binning, comparative biology and taxonomic classification.</title>
        <authorList>
            <person name="Goeker M."/>
        </authorList>
    </citation>
    <scope>NUCLEOTIDE SEQUENCE [LARGE SCALE GENOMIC DNA]</scope>
    <source>
        <strain evidence="1 2">DSM 101535</strain>
    </source>
</reference>
<comment type="caution">
    <text evidence="1">The sequence shown here is derived from an EMBL/GenBank/DDBJ whole genome shotgun (WGS) entry which is preliminary data.</text>
</comment>
<gene>
    <name evidence="1" type="ORF">FHS97_000970</name>
</gene>
<name>A0ABR6N2P5_9SPHN</name>
<keyword evidence="2" id="KW-1185">Reference proteome</keyword>